<name>A0AAD8C5K3_BIOPF</name>
<feature type="compositionally biased region" description="Polar residues" evidence="3">
    <location>
        <begin position="632"/>
        <end position="642"/>
    </location>
</feature>
<dbReference type="PROSITE" id="PS50871">
    <property type="entry name" value="C1Q"/>
    <property type="match status" value="1"/>
</dbReference>
<comment type="subcellular location">
    <subcellularLocation>
        <location evidence="1">Secreted</location>
    </subcellularLocation>
</comment>
<feature type="region of interest" description="Disordered" evidence="3">
    <location>
        <begin position="744"/>
        <end position="773"/>
    </location>
</feature>
<dbReference type="SMART" id="SM00110">
    <property type="entry name" value="C1Q"/>
    <property type="match status" value="1"/>
</dbReference>
<sequence length="1938" mass="213329">MKCQLQDIVPIFVAVVLFNCGLSPVSSFILPSEAADELSTDTSDLETLTDNIQPTQSDSIDAKPILTDSSWLREFEHLEQQDVASAKGNESRQTPSSKPVSTETGSGKKTEQRSAKPKADKSSRKTSSNDASAGRSGSPRKGERLSAKQTAPTSGYLSLEERIAAWLLAKRKEENPWAGHTDEELPSEPNHVDRSLLLHVNKVDTYSNTRNSFPYEEDQPGLRGYNNPGSYIDDTLHAYHFNNDFMNNGVFPSFENPDIYKSYLDVGKSNRGKSFGKDRSDSVSFFEKLGGKRNNKDLDKSHFVYYYDPESHYNPNDKSPYPFFEKEYGMNDFFPFDNPNKRLQHPKSAKKNQFKDRETNSFYTLENYVEDAYSNKNEMAYTEVNNVKATAPKVIATTTKQPSTKKGANQSKSSTNSKKNKPKAEKKDARSTSTSKRNAMKSDTKINEEKLLLSFNKSLNESEKVKASDLFSGSPKLQNDIEDLKSIATNSSNPLQIANNITEKAQSKYDQSQDVPSKNGTLSKILQNSTKETIPILATINVATPNNGTANVTTSSEVITNVMTFNEVITNVTASKEVITNVTSPNVVTEDLNSISAMQNETSISQTKNEEASTIPIKNKEASILPIKNEEGSSAITTNDQPPNSPAAKDQAPGPILKHQNTNKIANNSKDSTEKNVLSNLTILFDNKIREGKQEADLLPHLSTQRESISILGRLNETVPPLANDSNLTTTNAIHLDAKPATVAQQTPNTPEKNRTHFSREHLNSSDETFPKKNITDAPNAFINNAKSNSNAAGFKTVLDNIDFKNSSELNNSSSENEHNTTVHVSFSHRNASSFKISDSIEEQIPRLNETWNFHIVNASVSLDHGINMNFTNLTQSLNSMMTTVREREMTDGKSLLSTSSPGNKEELLFDKLNLPVNASSKSINVTQGPATVNAMNVNQTSKNQEMNYEKLHASNTNINEIQPDTDTSRSSSLTSKNETETPTGNHVSVLFQNSIGNSSHLASLLKLTGDDVKGEEVAPKGTDREEKSMKMDLVLTQSESYHKTEVEQLRNTHEVASRMENSNVTVDFVSQKNSSFVTSSTPKNQSFTQQMNALMNSHSNFEDNSTAALTTAATTNSSLPINSVAASHSEPHRLKASQAFTPVQMVNISKSDHNKTSADQNVVIELDNITRTTLKRDNKDADKDESFVKHTTTKVKNIDASLIYSNGTSQDETSGVLVSNISHPAESRDDKNETQTLTFGSNISRKLFSVNQEDQLNNSRTIVETLSSDIYLDDNINKAKNIENSTRSLPQENSTRSLPRENSTRSLPQENSTRSLPQENSTRSLPRENSARTRSLPEENSSSMRSLPQENSASIRNKLQENSTSIRNILQENSTSIRNILQENSTSIRNILQENSTSIRNILQENSTSIRNILQENSSQSIDVAAHTSTTQQVNNVNSGQRAVFPTTMSTPNVSSTNITASTETSSSVMALPEALSNTQDLRSKQQEDYTPQGERIGDTLQAQSNLFNTSSHTTVTNNNSNQTQPKELFKHSDVTNEKDNPTWSSLNSHNDNKTHSLGIDTSSLHVTNSSNSIASSDLLIHTTNKSSPRIKDSISASASHGDQHSSQNVTGDENIRFNGSLFNPISNAGKKNNEFFKNVSEASTLTQDRRSDPNLTSHQRLSERNDVRSLVTSGDTITLTSSNDTQSNPGVANLTLENRHFISQSGNSSHTNISSEPDVPPISAYMIQDFSLRKATPDLKKDNSNGNHPQESTKKGNDKAQVNPKEANSSSNAFSNISSSAESPCVGPACDLMPVSAVSRSQAAVSAVLTSHFGPSKDIMIPFDLELLDLSDNYDNTTGMFICTVPGTYVISLYLMSHPGAKVNARIYVNNRPIAALWADDSKNAGFYPSSSTQTIAQLGFGDQVYVMLVDGGYGESWVHANYNVFTIFLLYEQVF</sequence>
<proteinExistence type="predicted"/>
<evidence type="ECO:0000256" key="2">
    <source>
        <dbReference type="ARBA" id="ARBA00022525"/>
    </source>
</evidence>
<feature type="compositionally biased region" description="Polar residues" evidence="3">
    <location>
        <begin position="659"/>
        <end position="671"/>
    </location>
</feature>
<feature type="compositionally biased region" description="Basic residues" evidence="3">
    <location>
        <begin position="342"/>
        <end position="352"/>
    </location>
</feature>
<feature type="region of interest" description="Disordered" evidence="3">
    <location>
        <begin position="336"/>
        <end position="356"/>
    </location>
</feature>
<feature type="domain" description="C1q" evidence="4">
    <location>
        <begin position="1800"/>
        <end position="1938"/>
    </location>
</feature>
<feature type="compositionally biased region" description="Basic and acidic residues" evidence="3">
    <location>
        <begin position="1326"/>
        <end position="1338"/>
    </location>
</feature>
<feature type="compositionally biased region" description="Low complexity" evidence="3">
    <location>
        <begin position="965"/>
        <end position="976"/>
    </location>
</feature>
<organism evidence="5 6">
    <name type="scientific">Biomphalaria pfeifferi</name>
    <name type="common">Bloodfluke planorb</name>
    <name type="synonym">Freshwater snail</name>
    <dbReference type="NCBI Taxonomy" id="112525"/>
    <lineage>
        <taxon>Eukaryota</taxon>
        <taxon>Metazoa</taxon>
        <taxon>Spiralia</taxon>
        <taxon>Lophotrochozoa</taxon>
        <taxon>Mollusca</taxon>
        <taxon>Gastropoda</taxon>
        <taxon>Heterobranchia</taxon>
        <taxon>Euthyneura</taxon>
        <taxon>Panpulmonata</taxon>
        <taxon>Hygrophila</taxon>
        <taxon>Lymnaeoidea</taxon>
        <taxon>Planorbidae</taxon>
        <taxon>Biomphalaria</taxon>
    </lineage>
</organism>
<feature type="compositionally biased region" description="Basic and acidic residues" evidence="3">
    <location>
        <begin position="752"/>
        <end position="773"/>
    </location>
</feature>
<feature type="region of interest" description="Disordered" evidence="3">
    <location>
        <begin position="1283"/>
        <end position="1354"/>
    </location>
</feature>
<dbReference type="EMBL" id="JASAOG010000011">
    <property type="protein sequence ID" value="KAK0066337.1"/>
    <property type="molecule type" value="Genomic_DNA"/>
</dbReference>
<evidence type="ECO:0000256" key="3">
    <source>
        <dbReference type="SAM" id="MobiDB-lite"/>
    </source>
</evidence>
<dbReference type="PANTHER" id="PTHR15427:SF33">
    <property type="entry name" value="COLLAGEN IV NC1 DOMAIN-CONTAINING PROTEIN"/>
    <property type="match status" value="1"/>
</dbReference>
<dbReference type="Proteomes" id="UP001233172">
    <property type="component" value="Unassembled WGS sequence"/>
</dbReference>
<evidence type="ECO:0000259" key="4">
    <source>
        <dbReference type="PROSITE" id="PS50871"/>
    </source>
</evidence>
<reference evidence="5" key="1">
    <citation type="journal article" date="2023" name="PLoS Negl. Trop. Dis.">
        <title>A genome sequence for Biomphalaria pfeifferi, the major vector snail for the human-infecting parasite Schistosoma mansoni.</title>
        <authorList>
            <person name="Bu L."/>
            <person name="Lu L."/>
            <person name="Laidemitt M.R."/>
            <person name="Zhang S.M."/>
            <person name="Mutuku M."/>
            <person name="Mkoji G."/>
            <person name="Steinauer M."/>
            <person name="Loker E.S."/>
        </authorList>
    </citation>
    <scope>NUCLEOTIDE SEQUENCE</scope>
    <source>
        <strain evidence="5">KasaAsao</strain>
    </source>
</reference>
<dbReference type="InterPro" id="IPR050392">
    <property type="entry name" value="Collagen/C1q_domain"/>
</dbReference>
<evidence type="ECO:0000313" key="5">
    <source>
        <dbReference type="EMBL" id="KAK0066337.1"/>
    </source>
</evidence>
<feature type="region of interest" description="Disordered" evidence="3">
    <location>
        <begin position="1739"/>
        <end position="1777"/>
    </location>
</feature>
<dbReference type="GO" id="GO:0005581">
    <property type="term" value="C:collagen trimer"/>
    <property type="evidence" value="ECO:0007669"/>
    <property type="project" value="UniProtKB-KW"/>
</dbReference>
<feature type="region of interest" description="Disordered" evidence="3">
    <location>
        <begin position="83"/>
        <end position="153"/>
    </location>
</feature>
<dbReference type="InterPro" id="IPR001073">
    <property type="entry name" value="C1q_dom"/>
</dbReference>
<keyword evidence="6" id="KW-1185">Reference proteome</keyword>
<dbReference type="SUPFAM" id="SSF49842">
    <property type="entry name" value="TNF-like"/>
    <property type="match status" value="1"/>
</dbReference>
<dbReference type="Pfam" id="PF00386">
    <property type="entry name" value="C1q"/>
    <property type="match status" value="1"/>
</dbReference>
<protein>
    <submittedName>
        <fullName evidence="5">Complement C1q-like protein 3</fullName>
    </submittedName>
</protein>
<feature type="compositionally biased region" description="Polar residues" evidence="3">
    <location>
        <begin position="91"/>
        <end position="105"/>
    </location>
</feature>
<feature type="compositionally biased region" description="Polar residues" evidence="3">
    <location>
        <begin position="1339"/>
        <end position="1354"/>
    </location>
</feature>
<reference evidence="5" key="2">
    <citation type="submission" date="2023-04" db="EMBL/GenBank/DDBJ databases">
        <authorList>
            <person name="Bu L."/>
            <person name="Lu L."/>
            <person name="Laidemitt M.R."/>
            <person name="Zhang S.M."/>
            <person name="Mutuku M."/>
            <person name="Mkoji G."/>
            <person name="Steinauer M."/>
            <person name="Loker E.S."/>
        </authorList>
    </citation>
    <scope>NUCLEOTIDE SEQUENCE</scope>
    <source>
        <strain evidence="5">KasaAsao</strain>
        <tissue evidence="5">Whole Snail</tissue>
    </source>
</reference>
<feature type="compositionally biased region" description="Basic and acidic residues" evidence="3">
    <location>
        <begin position="106"/>
        <end position="123"/>
    </location>
</feature>
<dbReference type="PANTHER" id="PTHR15427">
    <property type="entry name" value="EMILIN ELASTIN MICROFIBRIL INTERFACE-LOCATED PROTEIN ELASTIN MICROFIBRIL INTERFACER"/>
    <property type="match status" value="1"/>
</dbReference>
<dbReference type="Gene3D" id="2.60.120.40">
    <property type="match status" value="1"/>
</dbReference>
<gene>
    <name evidence="5" type="ORF">Bpfe_004458</name>
</gene>
<feature type="region of interest" description="Disordered" evidence="3">
    <location>
        <begin position="1589"/>
        <end position="1617"/>
    </location>
</feature>
<keyword evidence="2" id="KW-0964">Secreted</keyword>
<feature type="compositionally biased region" description="Polar residues" evidence="3">
    <location>
        <begin position="1305"/>
        <end position="1325"/>
    </location>
</feature>
<feature type="region of interest" description="Disordered" evidence="3">
    <location>
        <begin position="395"/>
        <end position="445"/>
    </location>
</feature>
<dbReference type="PRINTS" id="PR00007">
    <property type="entry name" value="COMPLEMNTC1Q"/>
</dbReference>
<feature type="region of interest" description="Disordered" evidence="3">
    <location>
        <begin position="600"/>
        <end position="671"/>
    </location>
</feature>
<feature type="compositionally biased region" description="Polar residues" evidence="3">
    <location>
        <begin position="1596"/>
        <end position="1613"/>
    </location>
</feature>
<accession>A0AAD8C5K3</accession>
<feature type="region of interest" description="Disordered" evidence="3">
    <location>
        <begin position="956"/>
        <end position="986"/>
    </location>
</feature>
<evidence type="ECO:0000256" key="1">
    <source>
        <dbReference type="ARBA" id="ARBA00004613"/>
    </source>
</evidence>
<dbReference type="InterPro" id="IPR008983">
    <property type="entry name" value="Tumour_necrosis_fac-like_dom"/>
</dbReference>
<evidence type="ECO:0000313" key="6">
    <source>
        <dbReference type="Proteomes" id="UP001233172"/>
    </source>
</evidence>
<comment type="caution">
    <text evidence="5">The sequence shown here is derived from an EMBL/GenBank/DDBJ whole genome shotgun (WGS) entry which is preliminary data.</text>
</comment>
<feature type="compositionally biased region" description="Polar residues" evidence="3">
    <location>
        <begin position="396"/>
        <end position="410"/>
    </location>
</feature>
<feature type="region of interest" description="Disordered" evidence="3">
    <location>
        <begin position="1644"/>
        <end position="1665"/>
    </location>
</feature>
<feature type="compositionally biased region" description="Polar residues" evidence="3">
    <location>
        <begin position="1283"/>
        <end position="1298"/>
    </location>
</feature>